<keyword evidence="1" id="KW-0805">Transcription regulation</keyword>
<dbReference type="PROSITE" id="PS01124">
    <property type="entry name" value="HTH_ARAC_FAMILY_2"/>
    <property type="match status" value="1"/>
</dbReference>
<dbReference type="EMBL" id="LJGU01000150">
    <property type="protein sequence ID" value="OEU95780.1"/>
    <property type="molecule type" value="Genomic_DNA"/>
</dbReference>
<comment type="caution">
    <text evidence="5">The sequence shown here is derived from an EMBL/GenBank/DDBJ whole genome shotgun (WGS) entry which is preliminary data.</text>
</comment>
<evidence type="ECO:0000256" key="1">
    <source>
        <dbReference type="ARBA" id="ARBA00023015"/>
    </source>
</evidence>
<dbReference type="InterPro" id="IPR050204">
    <property type="entry name" value="AraC_XylS_family_regulators"/>
</dbReference>
<protein>
    <submittedName>
        <fullName evidence="5">Transcriptional regulator</fullName>
    </submittedName>
</protein>
<dbReference type="OrthoDB" id="2559672at2"/>
<dbReference type="InterPro" id="IPR018060">
    <property type="entry name" value="HTH_AraC"/>
</dbReference>
<dbReference type="PATRIC" id="fig|1075402.3.peg.906"/>
<keyword evidence="3" id="KW-0804">Transcription</keyword>
<keyword evidence="2" id="KW-0238">DNA-binding</keyword>
<evidence type="ECO:0000256" key="2">
    <source>
        <dbReference type="ARBA" id="ARBA00023125"/>
    </source>
</evidence>
<accession>A0A1E7JW98</accession>
<dbReference type="Proteomes" id="UP000176101">
    <property type="component" value="Unassembled WGS sequence"/>
</dbReference>
<dbReference type="GO" id="GO:0003700">
    <property type="term" value="F:DNA-binding transcription factor activity"/>
    <property type="evidence" value="ECO:0007669"/>
    <property type="project" value="InterPro"/>
</dbReference>
<evidence type="ECO:0000313" key="6">
    <source>
        <dbReference type="Proteomes" id="UP000176101"/>
    </source>
</evidence>
<evidence type="ECO:0000313" key="5">
    <source>
        <dbReference type="EMBL" id="OEU95780.1"/>
    </source>
</evidence>
<dbReference type="SMART" id="SM00342">
    <property type="entry name" value="HTH_ARAC"/>
    <property type="match status" value="1"/>
</dbReference>
<organism evidence="5 6">
    <name type="scientific">Streptomyces oceani</name>
    <dbReference type="NCBI Taxonomy" id="1075402"/>
    <lineage>
        <taxon>Bacteria</taxon>
        <taxon>Bacillati</taxon>
        <taxon>Actinomycetota</taxon>
        <taxon>Actinomycetes</taxon>
        <taxon>Kitasatosporales</taxon>
        <taxon>Streptomycetaceae</taxon>
        <taxon>Streptomyces</taxon>
    </lineage>
</organism>
<dbReference type="Gene3D" id="1.10.10.60">
    <property type="entry name" value="Homeodomain-like"/>
    <property type="match status" value="1"/>
</dbReference>
<keyword evidence="6" id="KW-1185">Reference proteome</keyword>
<dbReference type="PANTHER" id="PTHR46796:SF15">
    <property type="entry name" value="BLL1074 PROTEIN"/>
    <property type="match status" value="1"/>
</dbReference>
<dbReference type="AlphaFoldDB" id="A0A1E7JW98"/>
<dbReference type="Pfam" id="PF12833">
    <property type="entry name" value="HTH_18"/>
    <property type="match status" value="1"/>
</dbReference>
<evidence type="ECO:0000259" key="4">
    <source>
        <dbReference type="PROSITE" id="PS01124"/>
    </source>
</evidence>
<dbReference type="PANTHER" id="PTHR46796">
    <property type="entry name" value="HTH-TYPE TRANSCRIPTIONAL ACTIVATOR RHAS-RELATED"/>
    <property type="match status" value="1"/>
</dbReference>
<reference evidence="5 6" key="1">
    <citation type="journal article" date="2016" name="Front. Microbiol.">
        <title>Comparative Genomics Analysis of Streptomyces Species Reveals Their Adaptation to the Marine Environment and Their Diversity at the Genomic Level.</title>
        <authorList>
            <person name="Tian X."/>
            <person name="Zhang Z."/>
            <person name="Yang T."/>
            <person name="Chen M."/>
            <person name="Li J."/>
            <person name="Chen F."/>
            <person name="Yang J."/>
            <person name="Li W."/>
            <person name="Zhang B."/>
            <person name="Zhang Z."/>
            <person name="Wu J."/>
            <person name="Zhang C."/>
            <person name="Long L."/>
            <person name="Xiao J."/>
        </authorList>
    </citation>
    <scope>NUCLEOTIDE SEQUENCE [LARGE SCALE GENOMIC DNA]</scope>
    <source>
        <strain evidence="5 6">SCSIO 02100</strain>
    </source>
</reference>
<dbReference type="GO" id="GO:0043565">
    <property type="term" value="F:sequence-specific DNA binding"/>
    <property type="evidence" value="ECO:0007669"/>
    <property type="project" value="InterPro"/>
</dbReference>
<dbReference type="SUPFAM" id="SSF46689">
    <property type="entry name" value="Homeodomain-like"/>
    <property type="match status" value="1"/>
</dbReference>
<dbReference type="InterPro" id="IPR009057">
    <property type="entry name" value="Homeodomain-like_sf"/>
</dbReference>
<gene>
    <name evidence="5" type="ORF">AN216_23405</name>
</gene>
<proteinExistence type="predicted"/>
<evidence type="ECO:0000256" key="3">
    <source>
        <dbReference type="ARBA" id="ARBA00023163"/>
    </source>
</evidence>
<dbReference type="STRING" id="1075402.AN216_23405"/>
<name>A0A1E7JW98_9ACTN</name>
<sequence length="301" mass="33176">MSSSSAEHGGWDQFVRAPRTPALDGLVASAIGYRTRDRPVALHRGVPSPYLPLIFSLREPIVTGETAEQVSGMTASRNEIILGPLHQRPVFVRQEREEAGIQLALHPLAARRLLGMPAAELTQLAGDGAEILGSRAAGLRERMCELEDWDTRFAELAGFLLRRAEDGAGGGPARTVRAEVVEAWRWLAWHRGAGSMDGLATHVAMSRRQLGTLFQREVGMSPKQVSRLMRFENARQVLARDVRAGRSPDLAGVAARCGFYDHSHLVRDFRQYTGLSPSGWLSEEHRNIQAGGHHNGEEWDP</sequence>
<dbReference type="RefSeq" id="WP_070198685.1">
    <property type="nucleotide sequence ID" value="NZ_LJGU01000150.1"/>
</dbReference>
<feature type="domain" description="HTH araC/xylS-type" evidence="4">
    <location>
        <begin position="195"/>
        <end position="283"/>
    </location>
</feature>